<dbReference type="InterPro" id="IPR015590">
    <property type="entry name" value="Aldehyde_DH_dom"/>
</dbReference>
<evidence type="ECO:0000256" key="1">
    <source>
        <dbReference type="ARBA" id="ARBA00009986"/>
    </source>
</evidence>
<evidence type="ECO:0000313" key="10">
    <source>
        <dbReference type="Proteomes" id="UP000068164"/>
    </source>
</evidence>
<keyword evidence="10" id="KW-1185">Reference proteome</keyword>
<dbReference type="GO" id="GO:0004029">
    <property type="term" value="F:aldehyde dehydrogenase (NAD+) activity"/>
    <property type="evidence" value="ECO:0007669"/>
    <property type="project" value="UniProtKB-EC"/>
</dbReference>
<dbReference type="Pfam" id="PF00171">
    <property type="entry name" value="Aldedh"/>
    <property type="match status" value="1"/>
</dbReference>
<evidence type="ECO:0000256" key="7">
    <source>
        <dbReference type="RuleBase" id="RU003345"/>
    </source>
</evidence>
<dbReference type="Proteomes" id="UP000068164">
    <property type="component" value="Unassembled WGS sequence"/>
</dbReference>
<dbReference type="AlphaFoldDB" id="A0A120FNZ8"/>
<gene>
    <name evidence="9" type="ORF">AS026_35240</name>
</gene>
<dbReference type="SUPFAM" id="SSF53720">
    <property type="entry name" value="ALDH-like"/>
    <property type="match status" value="1"/>
</dbReference>
<comment type="subunit">
    <text evidence="2">Homotetramer.</text>
</comment>
<dbReference type="FunFam" id="3.40.309.10:FF:000018">
    <property type="entry name" value="Alpha-aminoadipic semialdehyde dehydrogenase"/>
    <property type="match status" value="1"/>
</dbReference>
<dbReference type="Gene3D" id="3.40.605.10">
    <property type="entry name" value="Aldehyde Dehydrogenase, Chain A, domain 1"/>
    <property type="match status" value="1"/>
</dbReference>
<dbReference type="EMBL" id="LNCD01000042">
    <property type="protein sequence ID" value="KWV56179.1"/>
    <property type="molecule type" value="Genomic_DNA"/>
</dbReference>
<feature type="active site" evidence="6">
    <location>
        <position position="264"/>
    </location>
</feature>
<dbReference type="Gene3D" id="3.40.309.10">
    <property type="entry name" value="Aldehyde Dehydrogenase, Chain A, domain 2"/>
    <property type="match status" value="1"/>
</dbReference>
<dbReference type="PANTHER" id="PTHR43521:SF1">
    <property type="entry name" value="ALPHA-AMINOADIPIC SEMIALDEHYDE DEHYDROGENASE"/>
    <property type="match status" value="1"/>
</dbReference>
<dbReference type="EC" id="1.2.1.3" evidence="5"/>
<dbReference type="InterPro" id="IPR016162">
    <property type="entry name" value="Ald_DH_N"/>
</dbReference>
<dbReference type="RefSeq" id="WP_062369465.1">
    <property type="nucleotide sequence ID" value="NZ_LNCD01000042.1"/>
</dbReference>
<dbReference type="InterPro" id="IPR016163">
    <property type="entry name" value="Ald_DH_C"/>
</dbReference>
<dbReference type="InterPro" id="IPR016161">
    <property type="entry name" value="Ald_DH/histidinol_DH"/>
</dbReference>
<accession>A0A120FNZ8</accession>
<evidence type="ECO:0000256" key="5">
    <source>
        <dbReference type="ARBA" id="ARBA00024226"/>
    </source>
</evidence>
<dbReference type="OrthoDB" id="9812625at2"/>
<feature type="domain" description="Aldehyde dehydrogenase" evidence="8">
    <location>
        <begin position="33"/>
        <end position="488"/>
    </location>
</feature>
<dbReference type="PROSITE" id="PS00687">
    <property type="entry name" value="ALDEHYDE_DEHYDR_GLU"/>
    <property type="match status" value="1"/>
</dbReference>
<evidence type="ECO:0000256" key="4">
    <source>
        <dbReference type="ARBA" id="ARBA00023027"/>
    </source>
</evidence>
<keyword evidence="4" id="KW-0520">NAD</keyword>
<proteinExistence type="inferred from homology"/>
<comment type="caution">
    <text evidence="9">The sequence shown here is derived from an EMBL/GenBank/DDBJ whole genome shotgun (WGS) entry which is preliminary data.</text>
</comment>
<organism evidence="9 10">
    <name type="scientific">Rhizobium altiplani</name>
    <dbReference type="NCBI Taxonomy" id="1864509"/>
    <lineage>
        <taxon>Bacteria</taxon>
        <taxon>Pseudomonadati</taxon>
        <taxon>Pseudomonadota</taxon>
        <taxon>Alphaproteobacteria</taxon>
        <taxon>Hyphomicrobiales</taxon>
        <taxon>Rhizobiaceae</taxon>
        <taxon>Rhizobium/Agrobacterium group</taxon>
        <taxon>Rhizobium</taxon>
    </lineage>
</organism>
<dbReference type="PANTHER" id="PTHR43521">
    <property type="entry name" value="ALPHA-AMINOADIPIC SEMIALDEHYDE DEHYDROGENASE"/>
    <property type="match status" value="1"/>
</dbReference>
<dbReference type="CDD" id="cd07130">
    <property type="entry name" value="ALDH_F7_AASADH"/>
    <property type="match status" value="1"/>
</dbReference>
<dbReference type="InterPro" id="IPR044638">
    <property type="entry name" value="ALDH7A1-like"/>
</dbReference>
<evidence type="ECO:0000259" key="8">
    <source>
        <dbReference type="Pfam" id="PF00171"/>
    </source>
</evidence>
<comment type="similarity">
    <text evidence="1 7">Belongs to the aldehyde dehydrogenase family.</text>
</comment>
<sequence>MTIAARTVNVTHEAVALLDKIGVDKALYTGGDLASYSPVTGEQLAALKTDSREAAAAKIDKAARAFQSWRLVPAPKRGELVRLLGEELRAVKTELGRLVSIEAGKIPSEGLGEVQEMIDICDFAVGLSRQLYGLTIATERPGHRMMETWHPLGVVGVISAFNFPVAVWAWNAALALVCGNAVVWKPSEKTPLTALASQAILQRAIARFGDAPEGLSEVLIGDRAIGEVLVDHPKVPVVSATGSTRMGREVGPRLARRFARSILELGGNNAGIVCPSADLDMALRAIAFGAMGTAGQRCTTLRRLFVHESVYDQLVPRLKKAYANVSVGNPLESTAPVGPLIDKLAFDNMQKAIGEAKAHGGTVNGGERVAMPHDKAYYVKPALVEMPSQVGPVLEETFAPILYVMKYSDFDRVIEDHNAVGAGLSSSIFTLDLREAERFLSADGSDCGIANVNIGTSGAEIGGAFGGEKETGGGRESGSDAWKAYMRRATNTINYSKALPLAQGVSFEIE</sequence>
<dbReference type="InterPro" id="IPR029510">
    <property type="entry name" value="Ald_DH_CS_GLU"/>
</dbReference>
<evidence type="ECO:0000256" key="2">
    <source>
        <dbReference type="ARBA" id="ARBA00011881"/>
    </source>
</evidence>
<evidence type="ECO:0000313" key="9">
    <source>
        <dbReference type="EMBL" id="KWV56179.1"/>
    </source>
</evidence>
<keyword evidence="3 7" id="KW-0560">Oxidoreductase</keyword>
<protein>
    <recommendedName>
        <fullName evidence="5">aldehyde dehydrogenase (NAD(+))</fullName>
        <ecNumber evidence="5">1.2.1.3</ecNumber>
    </recommendedName>
</protein>
<name>A0A120FNZ8_9HYPH</name>
<reference evidence="9 10" key="1">
    <citation type="submission" date="2015-11" db="EMBL/GenBank/DDBJ databases">
        <title>Draft Genome Sequence of the Strain BR 10423 (Rhizobium sp.) isolated from nodules of Mimosa pudica.</title>
        <authorList>
            <person name="Barauna A.C."/>
            <person name="Zilli J.E."/>
            <person name="Simoes-Araujo J.L."/>
            <person name="Reis V.M."/>
            <person name="James E.K."/>
            <person name="Reis F.B.Jr."/>
            <person name="Rouws L.F."/>
            <person name="Passos S.R."/>
            <person name="Gois S.R."/>
        </authorList>
    </citation>
    <scope>NUCLEOTIDE SEQUENCE [LARGE SCALE GENOMIC DNA]</scope>
    <source>
        <strain evidence="9 10">BR10423</strain>
    </source>
</reference>
<evidence type="ECO:0000256" key="6">
    <source>
        <dbReference type="PROSITE-ProRule" id="PRU10007"/>
    </source>
</evidence>
<evidence type="ECO:0000256" key="3">
    <source>
        <dbReference type="ARBA" id="ARBA00023002"/>
    </source>
</evidence>